<dbReference type="SUPFAM" id="SSF53335">
    <property type="entry name" value="S-adenosyl-L-methionine-dependent methyltransferases"/>
    <property type="match status" value="1"/>
</dbReference>
<dbReference type="CDD" id="cd02440">
    <property type="entry name" value="AdoMet_MTases"/>
    <property type="match status" value="1"/>
</dbReference>
<dbReference type="Pfam" id="PF13489">
    <property type="entry name" value="Methyltransf_23"/>
    <property type="match status" value="1"/>
</dbReference>
<dbReference type="OrthoDB" id="9782855at2"/>
<dbReference type="GO" id="GO:0032259">
    <property type="term" value="P:methylation"/>
    <property type="evidence" value="ECO:0007669"/>
    <property type="project" value="UniProtKB-KW"/>
</dbReference>
<keyword evidence="2" id="KW-0489">Methyltransferase</keyword>
<dbReference type="Proteomes" id="UP000277811">
    <property type="component" value="Unassembled WGS sequence"/>
</dbReference>
<dbReference type="GO" id="GO:0008168">
    <property type="term" value="F:methyltransferase activity"/>
    <property type="evidence" value="ECO:0007669"/>
    <property type="project" value="UniProtKB-KW"/>
</dbReference>
<organism evidence="2 3">
    <name type="scientific">Lucifera butyrica</name>
    <dbReference type="NCBI Taxonomy" id="1351585"/>
    <lineage>
        <taxon>Bacteria</taxon>
        <taxon>Bacillati</taxon>
        <taxon>Bacillota</taxon>
        <taxon>Negativicutes</taxon>
        <taxon>Veillonellales</taxon>
        <taxon>Veillonellaceae</taxon>
        <taxon>Lucifera</taxon>
    </lineage>
</organism>
<dbReference type="Pfam" id="PF08484">
    <property type="entry name" value="Methyltransf_14"/>
    <property type="match status" value="1"/>
</dbReference>
<name>A0A498R2A0_9FIRM</name>
<dbReference type="InterPro" id="IPR029063">
    <property type="entry name" value="SAM-dependent_MTases_sf"/>
</dbReference>
<dbReference type="Gene3D" id="3.40.50.720">
    <property type="entry name" value="NAD(P)-binding Rossmann-like Domain"/>
    <property type="match status" value="1"/>
</dbReference>
<evidence type="ECO:0000313" key="3">
    <source>
        <dbReference type="Proteomes" id="UP000277811"/>
    </source>
</evidence>
<feature type="domain" description="C-methyltransferase" evidence="1">
    <location>
        <begin position="253"/>
        <end position="369"/>
    </location>
</feature>
<proteinExistence type="predicted"/>
<dbReference type="PANTHER" id="PTHR43861">
    <property type="entry name" value="TRANS-ACONITATE 2-METHYLTRANSFERASE-RELATED"/>
    <property type="match status" value="1"/>
</dbReference>
<sequence>MKCPICNSRSTMIFLEREKVPIHQHILISQREAARGINCGKLKLRYCEDCTFIFNDCFDSSKLEYGDSYDNSQFHSSYFNTYVDSLVDYLIEKKNVRNCNIVEVGCGDGTFINKLIKKDKKNIGVGFDPSYKTNAIINNSRLSFIKEYYGPKFKNIRADVVISRHVIEHVPNPLEMLISMREALLNSQYARVFLETPCVEWILENKVVWDFFYEHCSYFSTASLQHALQTAGFAVDEIRHTFNGQYLWAEAHLNQKQIWNVDKPQGYTELVKSFSATEAQIVKCFSQKLENLRSKHKIAIWGAGAKGVTLANLVDPGCSLIDCFIDVNPHKQNLYVPGTGHPIISWKELQNKGITAAIIMNPNYRHEIECILQEAGFVVELIEFDVSKINVKS</sequence>
<dbReference type="InterPro" id="IPR013691">
    <property type="entry name" value="MeTrfase_14"/>
</dbReference>
<dbReference type="Gene3D" id="3.40.50.150">
    <property type="entry name" value="Vaccinia Virus protein VP39"/>
    <property type="match status" value="1"/>
</dbReference>
<dbReference type="EMBL" id="UPPP01000056">
    <property type="protein sequence ID" value="VBB05521.1"/>
    <property type="molecule type" value="Genomic_DNA"/>
</dbReference>
<dbReference type="AlphaFoldDB" id="A0A498R2A0"/>
<keyword evidence="2" id="KW-0808">Transferase</keyword>
<evidence type="ECO:0000259" key="1">
    <source>
        <dbReference type="Pfam" id="PF08484"/>
    </source>
</evidence>
<reference evidence="2 3" key="1">
    <citation type="submission" date="2018-06" db="EMBL/GenBank/DDBJ databases">
        <authorList>
            <person name="Strepis N."/>
        </authorList>
    </citation>
    <scope>NUCLEOTIDE SEQUENCE [LARGE SCALE GENOMIC DNA]</scope>
    <source>
        <strain evidence="2">LUCI</strain>
    </source>
</reference>
<keyword evidence="3" id="KW-1185">Reference proteome</keyword>
<accession>A0A498R2A0</accession>
<evidence type="ECO:0000313" key="2">
    <source>
        <dbReference type="EMBL" id="VBB05521.1"/>
    </source>
</evidence>
<protein>
    <submittedName>
        <fullName evidence="2">C-methyltransferase</fullName>
    </submittedName>
</protein>
<gene>
    <name evidence="2" type="ORF">LUCI_0731</name>
</gene>